<dbReference type="EMBL" id="SGWQ01000016">
    <property type="protein sequence ID" value="RZS30483.1"/>
    <property type="molecule type" value="Genomic_DNA"/>
</dbReference>
<dbReference type="AlphaFoldDB" id="A0A4Q7KCN9"/>
<feature type="region of interest" description="Disordered" evidence="1">
    <location>
        <begin position="77"/>
        <end position="100"/>
    </location>
</feature>
<keyword evidence="3" id="KW-1185">Reference proteome</keyword>
<name>A0A4Q7KCN9_9PSEU</name>
<dbReference type="RefSeq" id="WP_242613781.1">
    <property type="nucleotide sequence ID" value="NZ_SGWQ01000016.1"/>
</dbReference>
<gene>
    <name evidence="2" type="ORF">EV193_1163</name>
</gene>
<evidence type="ECO:0000256" key="1">
    <source>
        <dbReference type="SAM" id="MobiDB-lite"/>
    </source>
</evidence>
<evidence type="ECO:0000313" key="2">
    <source>
        <dbReference type="EMBL" id="RZS30483.1"/>
    </source>
</evidence>
<dbReference type="Proteomes" id="UP000294257">
    <property type="component" value="Unassembled WGS sequence"/>
</dbReference>
<protein>
    <submittedName>
        <fullName evidence="2">Uncharacterized protein</fullName>
    </submittedName>
</protein>
<proteinExistence type="predicted"/>
<evidence type="ECO:0000313" key="3">
    <source>
        <dbReference type="Proteomes" id="UP000294257"/>
    </source>
</evidence>
<reference evidence="2 3" key="1">
    <citation type="submission" date="2019-02" db="EMBL/GenBank/DDBJ databases">
        <title>Genomic Encyclopedia of Type Strains, Phase IV (KMG-IV): sequencing the most valuable type-strain genomes for metagenomic binning, comparative biology and taxonomic classification.</title>
        <authorList>
            <person name="Goeker M."/>
        </authorList>
    </citation>
    <scope>NUCLEOTIDE SEQUENCE [LARGE SCALE GENOMIC DNA]</scope>
    <source>
        <strain evidence="2 3">DSM 101727</strain>
    </source>
</reference>
<comment type="caution">
    <text evidence="2">The sequence shown here is derived from an EMBL/GenBank/DDBJ whole genome shotgun (WGS) entry which is preliminary data.</text>
</comment>
<feature type="compositionally biased region" description="Pro residues" evidence="1">
    <location>
        <begin position="85"/>
        <end position="96"/>
    </location>
</feature>
<dbReference type="PROSITE" id="PS51257">
    <property type="entry name" value="PROKAR_LIPOPROTEIN"/>
    <property type="match status" value="1"/>
</dbReference>
<sequence length="145" mass="14293">MLRAGALAAVAAPLIASGCTDEPAAPPPPDPLADLAARARADAAAAQAVAGAAPELAAPAGEIARLRTEHAVALQAEVDRARPPSSAPSPAPPVAAPPNGRAHLLESLRIAEEQAAALVPTVPRHRAGLLGSVVAGCAGLREVFA</sequence>
<organism evidence="2 3">
    <name type="scientific">Herbihabitans rhizosphaerae</name>
    <dbReference type="NCBI Taxonomy" id="1872711"/>
    <lineage>
        <taxon>Bacteria</taxon>
        <taxon>Bacillati</taxon>
        <taxon>Actinomycetota</taxon>
        <taxon>Actinomycetes</taxon>
        <taxon>Pseudonocardiales</taxon>
        <taxon>Pseudonocardiaceae</taxon>
        <taxon>Herbihabitans</taxon>
    </lineage>
</organism>
<accession>A0A4Q7KCN9</accession>